<feature type="domain" description="C2" evidence="3">
    <location>
        <begin position="140"/>
        <end position="258"/>
    </location>
</feature>
<dbReference type="InterPro" id="IPR035892">
    <property type="entry name" value="C2_domain_sf"/>
</dbReference>
<evidence type="ECO:0000256" key="2">
    <source>
        <dbReference type="SAM" id="Phobius"/>
    </source>
</evidence>
<comment type="caution">
    <text evidence="4">The sequence shown here is derived from an EMBL/GenBank/DDBJ whole genome shotgun (WGS) entry which is preliminary data.</text>
</comment>
<gene>
    <name evidence="4" type="ORF">CVLEPA_LOCUS399</name>
</gene>
<dbReference type="PANTHER" id="PTHR10024">
    <property type="entry name" value="SYNAPTOTAGMIN"/>
    <property type="match status" value="1"/>
</dbReference>
<organism evidence="4 5">
    <name type="scientific">Clavelina lepadiformis</name>
    <name type="common">Light-bulb sea squirt</name>
    <name type="synonym">Ascidia lepadiformis</name>
    <dbReference type="NCBI Taxonomy" id="159417"/>
    <lineage>
        <taxon>Eukaryota</taxon>
        <taxon>Metazoa</taxon>
        <taxon>Chordata</taxon>
        <taxon>Tunicata</taxon>
        <taxon>Ascidiacea</taxon>
        <taxon>Aplousobranchia</taxon>
        <taxon>Clavelinidae</taxon>
        <taxon>Clavelina</taxon>
    </lineage>
</organism>
<dbReference type="InterPro" id="IPR000008">
    <property type="entry name" value="C2_dom"/>
</dbReference>
<reference evidence="4 5" key="1">
    <citation type="submission" date="2024-02" db="EMBL/GenBank/DDBJ databases">
        <authorList>
            <person name="Daric V."/>
            <person name="Darras S."/>
        </authorList>
    </citation>
    <scope>NUCLEOTIDE SEQUENCE [LARGE SCALE GENOMIC DNA]</scope>
</reference>
<keyword evidence="5" id="KW-1185">Reference proteome</keyword>
<protein>
    <recommendedName>
        <fullName evidence="3">C2 domain-containing protein</fullName>
    </recommendedName>
</protein>
<evidence type="ECO:0000313" key="4">
    <source>
        <dbReference type="EMBL" id="CAK8671353.1"/>
    </source>
</evidence>
<dbReference type="Pfam" id="PF00168">
    <property type="entry name" value="C2"/>
    <property type="match status" value="2"/>
</dbReference>
<comment type="similarity">
    <text evidence="1">Belongs to the synaptotagmin family.</text>
</comment>
<keyword evidence="2" id="KW-0472">Membrane</keyword>
<dbReference type="Gene3D" id="2.60.40.150">
    <property type="entry name" value="C2 domain"/>
    <property type="match status" value="2"/>
</dbReference>
<proteinExistence type="inferred from homology"/>
<dbReference type="EMBL" id="CAWYQH010000001">
    <property type="protein sequence ID" value="CAK8671353.1"/>
    <property type="molecule type" value="Genomic_DNA"/>
</dbReference>
<dbReference type="Proteomes" id="UP001642483">
    <property type="component" value="Unassembled WGS sequence"/>
</dbReference>
<dbReference type="PANTHER" id="PTHR10024:SF348">
    <property type="entry name" value="SYNAPTOTAGMIN-17"/>
    <property type="match status" value="1"/>
</dbReference>
<keyword evidence="2" id="KW-0812">Transmembrane</keyword>
<evidence type="ECO:0000259" key="3">
    <source>
        <dbReference type="PROSITE" id="PS50004"/>
    </source>
</evidence>
<dbReference type="SUPFAM" id="SSF49562">
    <property type="entry name" value="C2 domain (Calcium/lipid-binding domain, CaLB)"/>
    <property type="match status" value="2"/>
</dbReference>
<evidence type="ECO:0000256" key="1">
    <source>
        <dbReference type="ARBA" id="ARBA00006996"/>
    </source>
</evidence>
<evidence type="ECO:0000313" key="5">
    <source>
        <dbReference type="Proteomes" id="UP001642483"/>
    </source>
</evidence>
<dbReference type="CDD" id="cd00276">
    <property type="entry name" value="C2B_Synaptotagmin"/>
    <property type="match status" value="1"/>
</dbReference>
<accession>A0ABP0EY95</accession>
<dbReference type="PROSITE" id="PS50004">
    <property type="entry name" value="C2"/>
    <property type="match status" value="2"/>
</dbReference>
<name>A0ABP0EY95_CLALP</name>
<sequence>MTLSPGAIAGIVIVCFIALCLVAYGIYYVIKKRREDAEYFDRCAKLFKKYGNRKPEVVAKFPYAEATFVRAPVPGQQFTSRELGRVQEFIDPLRAPMAGDTERTPMASMQTPIDPAAIDPRLYSSIYSQESIQMTPSSTKSPQVYFSIEYDSTFNILKVYIDQARFLKPQHNSNVCNPYCTVALLPERKERQSQIQRRTTDPIFQEHFSFDVPKHQLKDKTVLVKFFDYDQYSRDECFGIVTQKLDEINVERKVDLWKKISFQKGLVEEARERAGDILLRLGYLPSAEKLTVVLLKARSLKEVGPEGDKKPPDPYIRVAVLHDGNLLRKKKTSTKRKTCNPTYNQAINFAVPLDVLPQVELQFHVVHETGVKINRKEVIGALEIGPHSTGDEFEHWRDLMSNKPQARWHRLTVSPDQDTTSARSILSSTSSITEATVYTGV</sequence>
<keyword evidence="2" id="KW-1133">Transmembrane helix</keyword>
<dbReference type="SMART" id="SM00239">
    <property type="entry name" value="C2"/>
    <property type="match status" value="2"/>
</dbReference>
<feature type="transmembrane region" description="Helical" evidence="2">
    <location>
        <begin position="6"/>
        <end position="30"/>
    </location>
</feature>
<feature type="domain" description="C2" evidence="3">
    <location>
        <begin position="273"/>
        <end position="409"/>
    </location>
</feature>